<dbReference type="Pfam" id="PF01869">
    <property type="entry name" value="BcrAD_BadFG"/>
    <property type="match status" value="2"/>
</dbReference>
<feature type="domain" description="DUF2229" evidence="6">
    <location>
        <begin position="668"/>
        <end position="882"/>
    </location>
</feature>
<name>A0A0W0GKE0_9CHLR</name>
<dbReference type="STRING" id="1217799.DEALK_18620"/>
<dbReference type="InterPro" id="IPR008275">
    <property type="entry name" value="CoA_E_activase_dom"/>
</dbReference>
<comment type="cofactor">
    <cofactor evidence="1">
        <name>[4Fe-4S] cluster</name>
        <dbReference type="ChEBI" id="CHEBI:49883"/>
    </cofactor>
</comment>
<feature type="domain" description="ATPase BadF/BadG/BcrA/BcrD type" evidence="5">
    <location>
        <begin position="322"/>
        <end position="576"/>
    </location>
</feature>
<dbReference type="InterPro" id="IPR043129">
    <property type="entry name" value="ATPase_NBD"/>
</dbReference>
<protein>
    <submittedName>
        <fullName evidence="7">CoA-substrate-specific enzyme activase, putative</fullName>
    </submittedName>
</protein>
<dbReference type="InterPro" id="IPR002731">
    <property type="entry name" value="ATPase_BadF"/>
</dbReference>
<dbReference type="PANTHER" id="PTHR32329">
    <property type="entry name" value="BIFUNCTIONAL PROTEIN [INCLUDES 2-HYDROXYACYL-COA DEHYDRATASE (N-TER) AND ITS ACTIVATOR DOMAIN (C_TERM)-RELATED"/>
    <property type="match status" value="1"/>
</dbReference>
<gene>
    <name evidence="7" type="ORF">DEALK_18620</name>
</gene>
<dbReference type="NCBIfam" id="TIGR00241">
    <property type="entry name" value="CoA_E_activ"/>
    <property type="match status" value="1"/>
</dbReference>
<feature type="domain" description="ATPase BadF/BadG/BcrA/BcrD type" evidence="5">
    <location>
        <begin position="22"/>
        <end position="274"/>
    </location>
</feature>
<evidence type="ECO:0000256" key="4">
    <source>
        <dbReference type="ARBA" id="ARBA00023014"/>
    </source>
</evidence>
<dbReference type="InterPro" id="IPR051805">
    <property type="entry name" value="Dehydratase_Activator_Redct"/>
</dbReference>
<dbReference type="RefSeq" id="WP_058439920.1">
    <property type="nucleotide sequence ID" value="NZ_KQ758903.1"/>
</dbReference>
<keyword evidence="2" id="KW-0479">Metal-binding</keyword>
<dbReference type="Gene3D" id="3.30.420.40">
    <property type="match status" value="4"/>
</dbReference>
<dbReference type="Pfam" id="PF09989">
    <property type="entry name" value="DUF2229"/>
    <property type="match status" value="1"/>
</dbReference>
<evidence type="ECO:0000256" key="2">
    <source>
        <dbReference type="ARBA" id="ARBA00022723"/>
    </source>
</evidence>
<dbReference type="PANTHER" id="PTHR32329:SF7">
    <property type="entry name" value="ACTIVATOR OF 2-HYDROXYACYL-COA-HYDRATASE"/>
    <property type="match status" value="1"/>
</dbReference>
<dbReference type="CDD" id="cd24034">
    <property type="entry name" value="ASKHA_NBD_O66634-like_rpt1"/>
    <property type="match status" value="1"/>
</dbReference>
<dbReference type="OrthoDB" id="9802715at2"/>
<evidence type="ECO:0000259" key="6">
    <source>
        <dbReference type="Pfam" id="PF09989"/>
    </source>
</evidence>
<dbReference type="SUPFAM" id="SSF53067">
    <property type="entry name" value="Actin-like ATPase domain"/>
    <property type="match status" value="2"/>
</dbReference>
<keyword evidence="4" id="KW-0411">Iron-sulfur</keyword>
<dbReference type="PATRIC" id="fig|1217799.6.peg.1918"/>
<dbReference type="GO" id="GO:0046872">
    <property type="term" value="F:metal ion binding"/>
    <property type="evidence" value="ECO:0007669"/>
    <property type="project" value="UniProtKB-KW"/>
</dbReference>
<sequence>MKDSPAGTSDIPGQANAPEYYLGLDIGSVNVKLCLVDSAGRAVRTDAERIVSDARDAVNRLLDRLPERSRVAGAGMSGSGKGIIPADWGWGDYSSSLAAAAGVLESFPAARTVVQIGGQTSLVITLENGLKRPWQAVSNPLCAAGTGRFLEQQAYRLGLSMEDFTRLALEHTGPAPRIAARCSVFAKSDLIHLQQKGVSLPAMLYALCESIARMIASLKKGNFEEPIYLIGGVAANGAVAKALTEILSGRAGKPVTVTVPPDGLFTEAFGAALLSRGIRSTIGSIPPAAERERYLHSPPLVRGADPPPAAPPPVAAPVRGYLGIDIGSTSTKAVILDETGGAILAKTYLMTAGRPIDAVKQVMERLLEAGAGQVEILGAGVTGSGRYLVGGFIGADLIKNEITAQTRAALEIDPDADIIEIGGQDSKLVLKRRGVVIDYQMNKACAAGTGSFIDELAEMLGVRVTNGDFARLAFTAPYTIDLGTRCAAFMSQSVTAAQQEGVALPVITASLANAIAKNYLSKVVSHRKLGRRIILTGAVFYNEAVVAAFRQQLPDHELKVAGHREVSGAIGAALLARDRRPANQASAFRGCKTVADSRCDLKTFTCHHCDNYCTITQMELPGGRLSYYGSRCDRYDARTDRAKQTTPFDDREELLLAEYRPAPGPGVRVGIPRALMTHDLAPLLTGFLKALGARAVLSGRTTGKIIEQSVELAYTDSCFPMKLLHGHAASLIDKTDFILYPTAIRLGAKQGDEDQKYACPLVQASGDVIREALGLGSRLLTPVLDFSLGPDEVIANLTRAGVQMGFRSDQARKASLAGLAAQRRFEEARAARGRACLEQLEPNGKIGVVIITRSYMSGDPGANLGIAETLAQLGVVPIPLDYLPLDTVDIRAYSDRPYWSYESKFIAAAAIIARTPNLYGLFLTNFGCGPNSFILPLLEDIMGGKPMGQLEIDEHAAEAGIVTRLEAFVDTIAGYSESGQPAEPPPAVYRHTRPIDRTSRTLVAPSMGPFIELVAGAIEADGGKVLVLPDSDERSLELSNKVTAGTECLPYRLTLGDFLRFCHDCSGRENEYELIMASAYGPCRLGKYALEQGVELRQAGFDIPIRSTTSNAGYHDMNLGPDFPRRAAGAVFAADCLEKLLWRTRPYESQPGAADRLFDESLARLKAAARRRQDLAPVLEAVAADFEHIRDKSLPRRPLVGINGEIYLRANCFANNDLARSCEAAGLEVTVSPVGEWIKYILYRQVEDHFRFRRFGKLPKSYLRYRFISADADRLFAAADRGGNGLQHESVKAILAESRRHLSPRCGSEAVMSIGSGLEWLKSEEFAGVISVMPHGCMPGGIVAAMAEKLASGGKPWLTLTYDGIMESNNRTRISNFAEIIRYCRR</sequence>
<dbReference type="CDD" id="cd24035">
    <property type="entry name" value="ASKHA_NBD_O66634-like_rpt2"/>
    <property type="match status" value="1"/>
</dbReference>
<proteinExistence type="predicted"/>
<reference evidence="7 8" key="1">
    <citation type="submission" date="2015-06" db="EMBL/GenBank/DDBJ databases">
        <title>Genome sequence of the organohalide-respiring Dehalogenimonas alkenigignens type strain (IP3-3T).</title>
        <authorList>
            <person name="Key T.A."/>
            <person name="Richmond D.P."/>
            <person name="Bowman K.S."/>
            <person name="Cho Y.-J."/>
            <person name="Chun J."/>
            <person name="da Costa M.S."/>
            <person name="Rainey F.A."/>
            <person name="Moe W.M."/>
        </authorList>
    </citation>
    <scope>NUCLEOTIDE SEQUENCE [LARGE SCALE GENOMIC DNA]</scope>
    <source>
        <strain evidence="7 8">IP3-3</strain>
    </source>
</reference>
<comment type="caution">
    <text evidence="7">The sequence shown here is derived from an EMBL/GenBank/DDBJ whole genome shotgun (WGS) entry which is preliminary data.</text>
</comment>
<evidence type="ECO:0000256" key="3">
    <source>
        <dbReference type="ARBA" id="ARBA00023004"/>
    </source>
</evidence>
<accession>A0A0W0GKE0</accession>
<organism evidence="7 8">
    <name type="scientific">Dehalogenimonas alkenigignens</name>
    <dbReference type="NCBI Taxonomy" id="1217799"/>
    <lineage>
        <taxon>Bacteria</taxon>
        <taxon>Bacillati</taxon>
        <taxon>Chloroflexota</taxon>
        <taxon>Dehalococcoidia</taxon>
        <taxon>Dehalococcoidales</taxon>
        <taxon>Dehalococcoidaceae</taxon>
        <taxon>Dehalogenimonas</taxon>
    </lineage>
</organism>
<dbReference type="EMBL" id="LFDV01000002">
    <property type="protein sequence ID" value="KTB49015.1"/>
    <property type="molecule type" value="Genomic_DNA"/>
</dbReference>
<keyword evidence="3" id="KW-0408">Iron</keyword>
<evidence type="ECO:0000313" key="8">
    <source>
        <dbReference type="Proteomes" id="UP000053947"/>
    </source>
</evidence>
<evidence type="ECO:0000313" key="7">
    <source>
        <dbReference type="EMBL" id="KTB49015.1"/>
    </source>
</evidence>
<evidence type="ECO:0000256" key="1">
    <source>
        <dbReference type="ARBA" id="ARBA00001966"/>
    </source>
</evidence>
<dbReference type="InterPro" id="IPR018709">
    <property type="entry name" value="CoA_activase_DUF2229"/>
</dbReference>
<evidence type="ECO:0000259" key="5">
    <source>
        <dbReference type="Pfam" id="PF01869"/>
    </source>
</evidence>
<dbReference type="GO" id="GO:0051536">
    <property type="term" value="F:iron-sulfur cluster binding"/>
    <property type="evidence" value="ECO:0007669"/>
    <property type="project" value="UniProtKB-KW"/>
</dbReference>
<keyword evidence="8" id="KW-1185">Reference proteome</keyword>
<dbReference type="Proteomes" id="UP000053947">
    <property type="component" value="Unassembled WGS sequence"/>
</dbReference>